<dbReference type="EMBL" id="JAENJH010000006">
    <property type="protein sequence ID" value="MBK1787444.1"/>
    <property type="molecule type" value="Genomic_DNA"/>
</dbReference>
<gene>
    <name evidence="1" type="ORF">JHE00_24230</name>
</gene>
<protein>
    <submittedName>
        <fullName evidence="1">Uncharacterized protein</fullName>
    </submittedName>
</protein>
<name>A0A934QXQ9_9PSEU</name>
<comment type="caution">
    <text evidence="1">The sequence shown here is derived from an EMBL/GenBank/DDBJ whole genome shotgun (WGS) entry which is preliminary data.</text>
</comment>
<dbReference type="AlphaFoldDB" id="A0A934QXQ9"/>
<dbReference type="Proteomes" id="UP000635245">
    <property type="component" value="Unassembled WGS sequence"/>
</dbReference>
<evidence type="ECO:0000313" key="1">
    <source>
        <dbReference type="EMBL" id="MBK1787444.1"/>
    </source>
</evidence>
<keyword evidence="2" id="KW-1185">Reference proteome</keyword>
<reference evidence="1" key="1">
    <citation type="submission" date="2020-12" db="EMBL/GenBank/DDBJ databases">
        <title>Prauserella sp. ASG 168, a novel actinomycete isolated from cave rock.</title>
        <authorList>
            <person name="Suriyachadkun C."/>
        </authorList>
    </citation>
    <scope>NUCLEOTIDE SEQUENCE</scope>
    <source>
        <strain evidence="1">ASG 168</strain>
    </source>
</reference>
<sequence length="309" mass="34127">MGQMDAERVATVLARVSSRARVGHTSVEGDQSVLNCAECGSDVHLRPAQSGLPPAMLPMSRGDFYICGTCRKVSAPAHEVNRELQALVEDAWSDDAWRRNWFAPAVQEVEAEIAEAHAVYAWCADAKHARRALRKGSDRHVDLRWSLYQLGTNTVTLVKRRAALAELSGRAPRADAPRLARLVEAEFAYASVFLHGGDRVDWFFRAPSGREMTRALAREHGGRRKLNAHAAELRDLLWTLLAEPEWRDADTSVLWEVTALAEDWGTTSISQMKRWTALVTAAAGDRRLVLAPENPGGSRVHMSSSESPG</sequence>
<accession>A0A934QXQ9</accession>
<dbReference type="RefSeq" id="WP_200322046.1">
    <property type="nucleotide sequence ID" value="NZ_JAENJH010000006.1"/>
</dbReference>
<evidence type="ECO:0000313" key="2">
    <source>
        <dbReference type="Proteomes" id="UP000635245"/>
    </source>
</evidence>
<organism evidence="1 2">
    <name type="scientific">Prauserella cavernicola</name>
    <dbReference type="NCBI Taxonomy" id="2800127"/>
    <lineage>
        <taxon>Bacteria</taxon>
        <taxon>Bacillati</taxon>
        <taxon>Actinomycetota</taxon>
        <taxon>Actinomycetes</taxon>
        <taxon>Pseudonocardiales</taxon>
        <taxon>Pseudonocardiaceae</taxon>
        <taxon>Prauserella</taxon>
    </lineage>
</organism>
<proteinExistence type="predicted"/>